<evidence type="ECO:0000313" key="2">
    <source>
        <dbReference type="EMBL" id="NOJ76101.1"/>
    </source>
</evidence>
<protein>
    <submittedName>
        <fullName evidence="2">Uncharacterized protein</fullName>
    </submittedName>
</protein>
<comment type="caution">
    <text evidence="2">The sequence shown here is derived from an EMBL/GenBank/DDBJ whole genome shotgun (WGS) entry which is preliminary data.</text>
</comment>
<dbReference type="Proteomes" id="UP000580344">
    <property type="component" value="Unassembled WGS sequence"/>
</dbReference>
<name>A0ABX1WN24_9FLAO</name>
<evidence type="ECO:0000313" key="3">
    <source>
        <dbReference type="Proteomes" id="UP000580344"/>
    </source>
</evidence>
<reference evidence="2 3" key="1">
    <citation type="submission" date="2020-05" db="EMBL/GenBank/DDBJ databases">
        <title>Tigecycline resistant gene in Empedobacter stercoris.</title>
        <authorList>
            <person name="Chen Y."/>
            <person name="Cheng Y."/>
            <person name="Zhou K."/>
        </authorList>
    </citation>
    <scope>NUCLEOTIDE SEQUENCE [LARGE SCALE GENOMIC DNA]</scope>
    <source>
        <strain evidence="2 3">ES202</strain>
    </source>
</reference>
<feature type="region of interest" description="Disordered" evidence="1">
    <location>
        <begin position="340"/>
        <end position="361"/>
    </location>
</feature>
<organism evidence="2 3">
    <name type="scientific">Empedobacter stercoris</name>
    <dbReference type="NCBI Taxonomy" id="1628248"/>
    <lineage>
        <taxon>Bacteria</taxon>
        <taxon>Pseudomonadati</taxon>
        <taxon>Bacteroidota</taxon>
        <taxon>Flavobacteriia</taxon>
        <taxon>Flavobacteriales</taxon>
        <taxon>Weeksellaceae</taxon>
        <taxon>Empedobacter</taxon>
    </lineage>
</organism>
<dbReference type="EMBL" id="JABFOQ010000023">
    <property type="protein sequence ID" value="NOJ76101.1"/>
    <property type="molecule type" value="Genomic_DNA"/>
</dbReference>
<accession>A0ABX1WN24</accession>
<sequence length="361" mass="39599">MYPKIKNNSVEDLLIASYTDNGTNVFFRYVKKDSELYVKNVKLFQEKFDRQINHSINNKSNSDLCGYGDDVCELDDVIIIGGGGSSGGCVGCQTNPPVNPGGGCDQFVDCIYNDNGGSGGGGLPPILDPCLELLINNLTAKDYLENSEVKEILNKLKEGLPLDEKEKYFIFAKYNKSGLIKTSPIIEGNVGNTGNINVGQSDTYNILGGVHSHTKGYYAAPSPGDFYTLSGANMNSPSFSFWYTTSFNGDVYVLSIVNYHNFIRFQQNFPKDIYLNGAGWKEGTSVYSDYTDAYDSFLANGKSDDEADFLAMSFVANKYNMGIGISKQNSEGNFNSTFVNESKEQGSGKSEFSESEDCNLK</sequence>
<dbReference type="RefSeq" id="WP_171623395.1">
    <property type="nucleotide sequence ID" value="NZ_JABFOQ010000023.1"/>
</dbReference>
<keyword evidence="3" id="KW-1185">Reference proteome</keyword>
<gene>
    <name evidence="2" type="ORF">HMH06_09705</name>
</gene>
<evidence type="ECO:0000256" key="1">
    <source>
        <dbReference type="SAM" id="MobiDB-lite"/>
    </source>
</evidence>
<proteinExistence type="predicted"/>